<evidence type="ECO:0000313" key="13">
    <source>
        <dbReference type="Proteomes" id="UP000005238"/>
    </source>
</evidence>
<dbReference type="PROSITE" id="PS50259">
    <property type="entry name" value="G_PROTEIN_RECEP_F3_4"/>
    <property type="match status" value="1"/>
</dbReference>
<dbReference type="EnsemblProtists" id="Phyra81444">
    <property type="protein sequence ID" value="Phyra81444"/>
    <property type="gene ID" value="Phyra81444"/>
</dbReference>
<accession>H3GVN2</accession>
<evidence type="ECO:0000256" key="7">
    <source>
        <dbReference type="ARBA" id="ARBA00023180"/>
    </source>
</evidence>
<feature type="compositionally biased region" description="Polar residues" evidence="9">
    <location>
        <begin position="764"/>
        <end position="786"/>
    </location>
</feature>
<evidence type="ECO:0000256" key="9">
    <source>
        <dbReference type="SAM" id="MobiDB-lite"/>
    </source>
</evidence>
<keyword evidence="5 10" id="KW-0472">Membrane</keyword>
<evidence type="ECO:0000313" key="12">
    <source>
        <dbReference type="EnsemblProtists" id="Phyra81444"/>
    </source>
</evidence>
<evidence type="ECO:0000256" key="6">
    <source>
        <dbReference type="ARBA" id="ARBA00023170"/>
    </source>
</evidence>
<feature type="transmembrane region" description="Helical" evidence="10">
    <location>
        <begin position="611"/>
        <end position="635"/>
    </location>
</feature>
<dbReference type="STRING" id="164328.H3GVN2"/>
<dbReference type="OMA" id="HYEPDMF"/>
<dbReference type="HOGENOM" id="CLU_004687_0_0_1"/>
<evidence type="ECO:0000259" key="11">
    <source>
        <dbReference type="PROSITE" id="PS50259"/>
    </source>
</evidence>
<keyword evidence="3 10" id="KW-1133">Transmembrane helix</keyword>
<dbReference type="VEuPathDB" id="FungiDB:KRP22_3742"/>
<feature type="transmembrane region" description="Helical" evidence="10">
    <location>
        <begin position="521"/>
        <end position="540"/>
    </location>
</feature>
<evidence type="ECO:0000256" key="8">
    <source>
        <dbReference type="ARBA" id="ARBA00023224"/>
    </source>
</evidence>
<feature type="transmembrane region" description="Helical" evidence="10">
    <location>
        <begin position="647"/>
        <end position="669"/>
    </location>
</feature>
<dbReference type="Pfam" id="PF00003">
    <property type="entry name" value="7tm_3"/>
    <property type="match status" value="1"/>
</dbReference>
<proteinExistence type="predicted"/>
<evidence type="ECO:0000256" key="1">
    <source>
        <dbReference type="ARBA" id="ARBA00004141"/>
    </source>
</evidence>
<evidence type="ECO:0000256" key="10">
    <source>
        <dbReference type="SAM" id="Phobius"/>
    </source>
</evidence>
<evidence type="ECO:0000256" key="3">
    <source>
        <dbReference type="ARBA" id="ARBA00022989"/>
    </source>
</evidence>
<dbReference type="VEuPathDB" id="FungiDB:KRP23_12737"/>
<keyword evidence="4" id="KW-0297">G-protein coupled receptor</keyword>
<dbReference type="eggNOG" id="KOG1055">
    <property type="taxonomic scope" value="Eukaryota"/>
</dbReference>
<dbReference type="GO" id="GO:0004888">
    <property type="term" value="F:transmembrane signaling receptor activity"/>
    <property type="evidence" value="ECO:0000318"/>
    <property type="project" value="GO_Central"/>
</dbReference>
<dbReference type="InterPro" id="IPR002455">
    <property type="entry name" value="GPCR3_GABA-B"/>
</dbReference>
<organism evidence="12 13">
    <name type="scientific">Phytophthora ramorum</name>
    <name type="common">Sudden oak death agent</name>
    <dbReference type="NCBI Taxonomy" id="164328"/>
    <lineage>
        <taxon>Eukaryota</taxon>
        <taxon>Sar</taxon>
        <taxon>Stramenopiles</taxon>
        <taxon>Oomycota</taxon>
        <taxon>Peronosporomycetes</taxon>
        <taxon>Peronosporales</taxon>
        <taxon>Peronosporaceae</taxon>
        <taxon>Phytophthora</taxon>
    </lineage>
</organism>
<dbReference type="InterPro" id="IPR017978">
    <property type="entry name" value="GPCR_3_C"/>
</dbReference>
<dbReference type="GO" id="GO:0004965">
    <property type="term" value="F:G protein-coupled GABA receptor activity"/>
    <property type="evidence" value="ECO:0007669"/>
    <property type="project" value="InterPro"/>
</dbReference>
<dbReference type="PANTHER" id="PTHR10519:SF20">
    <property type="entry name" value="G-PROTEIN COUPLED RECEPTOR 156-RELATED"/>
    <property type="match status" value="1"/>
</dbReference>
<reference evidence="13" key="1">
    <citation type="journal article" date="2006" name="Science">
        <title>Phytophthora genome sequences uncover evolutionary origins and mechanisms of pathogenesis.</title>
        <authorList>
            <person name="Tyler B.M."/>
            <person name="Tripathy S."/>
            <person name="Zhang X."/>
            <person name="Dehal P."/>
            <person name="Jiang R.H."/>
            <person name="Aerts A."/>
            <person name="Arredondo F.D."/>
            <person name="Baxter L."/>
            <person name="Bensasson D."/>
            <person name="Beynon J.L."/>
            <person name="Chapman J."/>
            <person name="Damasceno C.M."/>
            <person name="Dorrance A.E."/>
            <person name="Dou D."/>
            <person name="Dickerman A.W."/>
            <person name="Dubchak I.L."/>
            <person name="Garbelotto M."/>
            <person name="Gijzen M."/>
            <person name="Gordon S.G."/>
            <person name="Govers F."/>
            <person name="Grunwald N.J."/>
            <person name="Huang W."/>
            <person name="Ivors K.L."/>
            <person name="Jones R.W."/>
            <person name="Kamoun S."/>
            <person name="Krampis K."/>
            <person name="Lamour K.H."/>
            <person name="Lee M.K."/>
            <person name="McDonald W.H."/>
            <person name="Medina M."/>
            <person name="Meijer H.J."/>
            <person name="Nordberg E.K."/>
            <person name="Maclean D.J."/>
            <person name="Ospina-Giraldo M.D."/>
            <person name="Morris P.F."/>
            <person name="Phuntumart V."/>
            <person name="Putnam N.H."/>
            <person name="Rash S."/>
            <person name="Rose J.K."/>
            <person name="Sakihama Y."/>
            <person name="Salamov A.A."/>
            <person name="Savidor A."/>
            <person name="Scheuring C.F."/>
            <person name="Smith B.M."/>
            <person name="Sobral B.W."/>
            <person name="Terry A."/>
            <person name="Torto-Alalibo T.A."/>
            <person name="Win J."/>
            <person name="Xu Z."/>
            <person name="Zhang H."/>
            <person name="Grigoriev I.V."/>
            <person name="Rokhsar D.S."/>
            <person name="Boore J.L."/>
        </authorList>
    </citation>
    <scope>NUCLEOTIDE SEQUENCE [LARGE SCALE GENOMIC DNA]</scope>
    <source>
        <strain evidence="13">Pr102</strain>
    </source>
</reference>
<dbReference type="GO" id="GO:0038039">
    <property type="term" value="C:G protein-coupled receptor heterodimeric complex"/>
    <property type="evidence" value="ECO:0000318"/>
    <property type="project" value="GO_Central"/>
</dbReference>
<feature type="transmembrane region" description="Helical" evidence="10">
    <location>
        <begin position="675"/>
        <end position="697"/>
    </location>
</feature>
<dbReference type="AlphaFoldDB" id="H3GVN2"/>
<evidence type="ECO:0000256" key="4">
    <source>
        <dbReference type="ARBA" id="ARBA00023040"/>
    </source>
</evidence>
<keyword evidence="13" id="KW-1185">Reference proteome</keyword>
<name>H3GVN2_PHYRM</name>
<feature type="transmembrane region" description="Helical" evidence="10">
    <location>
        <begin position="453"/>
        <end position="475"/>
    </location>
</feature>
<protein>
    <recommendedName>
        <fullName evidence="11">G-protein coupled receptors family 3 profile domain-containing protein</fullName>
    </recommendedName>
</protein>
<dbReference type="EMBL" id="DS566057">
    <property type="status" value="NOT_ANNOTATED_CDS"/>
    <property type="molecule type" value="Genomic_DNA"/>
</dbReference>
<dbReference type="PANTHER" id="PTHR10519">
    <property type="entry name" value="GABA-B RECEPTOR"/>
    <property type="match status" value="1"/>
</dbReference>
<comment type="subcellular location">
    <subcellularLocation>
        <location evidence="1">Membrane</location>
        <topology evidence="1">Multi-pass membrane protein</topology>
    </subcellularLocation>
</comment>
<reference evidence="12" key="2">
    <citation type="submission" date="2015-06" db="UniProtKB">
        <authorList>
            <consortium name="EnsemblProtists"/>
        </authorList>
    </citation>
    <scope>IDENTIFICATION</scope>
    <source>
        <strain evidence="12">Pr102</strain>
    </source>
</reference>
<feature type="transmembrane region" description="Helical" evidence="10">
    <location>
        <begin position="561"/>
        <end position="582"/>
    </location>
</feature>
<feature type="transmembrane region" description="Helical" evidence="10">
    <location>
        <begin position="487"/>
        <end position="509"/>
    </location>
</feature>
<feature type="region of interest" description="Disordered" evidence="9">
    <location>
        <begin position="738"/>
        <end position="786"/>
    </location>
</feature>
<sequence length="786" mass="87700">MRMSSARTGICSPTHLNPETWTSSSMAKLRVYFNESYPAGGVGYFGGTGLYTTHQFALEGASATPPYYPGFWMDYKLTDTLINKLSVVRFKANPKYYPPPKTICADNQLGCKDDCSKSEACTKRESEGKECLVIAMMYPEYDKAYFQAVVSNLGIAAYFCFIGYDGVDAYATEAESTDKPVIFIHWEPDLFHVKNKGKFDRIFLPRTDPERVKLATGDYGEHGYGGKTDNGVDVDYPSQMVAKFAASVVKDFPAGALFSQLTISNLELNNLMSEYIDASANDPDEWSPYFHAACNWAKTNYDTWSEWMDRLPVCTLETHIVSQVTGCGNDSSRREIRFSWKSPNPGNTSLPYECDGGVSSLPATFATSRSCDWIFDNHRIWSGWMDEKPECDLSFYDYNVSDCDSDALRTVQYFWKLPQESNSDYSGECEGGDKLPKTIQIDCEYMPTSSPSFAGMIVFAAIVAVLLAVAIVVVFKQRNAPIIRRSQYEMLLLMLFGGFFTTGAAIAYAGRPTKFLCGVRPVLICMGFTTIFGSLVIKSLRVYRVFLRSAMKRVKVTLFRILKILSIFYIGDIIIFIAWFGADFPEPTITTKDATEFRGTVDRISCSSSSFIFTALLIFWKAILLMLGLYLSFLIRNVSVEFQESPWIFGSVVVVVVGCLVVMPMSYLVDMRASTYYVFLACVLIICTILIMCLMLVPKMFRLKEETSSSASSTSMANSAKSRNSLVPAKPIASNLTNLTETDDVPRDEARKSSQKYQVKPLGGNTTNNSNSVMGDEGVSTTDQRN</sequence>
<evidence type="ECO:0000256" key="2">
    <source>
        <dbReference type="ARBA" id="ARBA00022692"/>
    </source>
</evidence>
<evidence type="ECO:0000256" key="5">
    <source>
        <dbReference type="ARBA" id="ARBA00023136"/>
    </source>
</evidence>
<keyword evidence="7" id="KW-0325">Glycoprotein</keyword>
<keyword evidence="2 10" id="KW-0812">Transmembrane</keyword>
<dbReference type="Proteomes" id="UP000005238">
    <property type="component" value="Unassembled WGS sequence"/>
</dbReference>
<feature type="domain" description="G-protein coupled receptors family 3 profile" evidence="11">
    <location>
        <begin position="457"/>
        <end position="703"/>
    </location>
</feature>
<keyword evidence="6" id="KW-0675">Receptor</keyword>
<keyword evidence="8" id="KW-0807">Transducer</keyword>
<dbReference type="CDD" id="cd15047">
    <property type="entry name" value="7tmC_GABA-B-like"/>
    <property type="match status" value="1"/>
</dbReference>
<dbReference type="InParanoid" id="H3GVN2"/>